<organism evidence="2">
    <name type="scientific">Brugia timori</name>
    <dbReference type="NCBI Taxonomy" id="42155"/>
    <lineage>
        <taxon>Eukaryota</taxon>
        <taxon>Metazoa</taxon>
        <taxon>Ecdysozoa</taxon>
        <taxon>Nematoda</taxon>
        <taxon>Chromadorea</taxon>
        <taxon>Rhabditida</taxon>
        <taxon>Spirurina</taxon>
        <taxon>Spiruromorpha</taxon>
        <taxon>Filarioidea</taxon>
        <taxon>Onchocercidae</taxon>
        <taxon>Brugia</taxon>
    </lineage>
</organism>
<name>A0A0R3QB01_9BILA</name>
<dbReference type="AlphaFoldDB" id="A0A0R3QB01"/>
<proteinExistence type="predicted"/>
<evidence type="ECO:0000256" key="1">
    <source>
        <dbReference type="SAM" id="MobiDB-lite"/>
    </source>
</evidence>
<feature type="compositionally biased region" description="Basic and acidic residues" evidence="1">
    <location>
        <begin position="42"/>
        <end position="65"/>
    </location>
</feature>
<sequence>LSSLQIFYFFICSSIFSKITQRFGGSRSRDTSPEKAVSFDIAESKSSRDKSNRTQDDREWSKESRSNQSIRKAPPPYKPSSYDILQSTDPTCYVNEVLGTHKTETVCSGKELPAGGYIRVANSKFYNSFVERFLKTLFLLYKNPERILIVRFIIFREKVCWNGEDNIRQQFATTNTIAEKEGIHPSIAKQGSMFDENNSKAEFKTEHNLKKYNMENNFSMR</sequence>
<dbReference type="WBParaSite" id="BTMF_0000352301-mRNA-1">
    <property type="protein sequence ID" value="BTMF_0000352301-mRNA-1"/>
    <property type="gene ID" value="BTMF_0000352301"/>
</dbReference>
<dbReference type="STRING" id="42155.A0A0R3QB01"/>
<accession>A0A0R3QB01</accession>
<feature type="region of interest" description="Disordered" evidence="1">
    <location>
        <begin position="23"/>
        <end position="81"/>
    </location>
</feature>
<protein>
    <submittedName>
        <fullName evidence="2">CDT1 domain-containing protein</fullName>
    </submittedName>
</protein>
<evidence type="ECO:0000313" key="2">
    <source>
        <dbReference type="WBParaSite" id="BTMF_0000352301-mRNA-1"/>
    </source>
</evidence>
<reference evidence="2" key="1">
    <citation type="submission" date="2017-02" db="UniProtKB">
        <authorList>
            <consortium name="WormBaseParasite"/>
        </authorList>
    </citation>
    <scope>IDENTIFICATION</scope>
</reference>